<protein>
    <submittedName>
        <fullName evidence="1">Uncharacterized protein</fullName>
    </submittedName>
</protein>
<evidence type="ECO:0000313" key="1">
    <source>
        <dbReference type="EMBL" id="CAB4138547.1"/>
    </source>
</evidence>
<dbReference type="EMBL" id="LR796345">
    <property type="protein sequence ID" value="CAB4138547.1"/>
    <property type="molecule type" value="Genomic_DNA"/>
</dbReference>
<name>A0A6J5LZQ4_9CAUD</name>
<reference evidence="1" key="1">
    <citation type="submission" date="2020-04" db="EMBL/GenBank/DDBJ databases">
        <authorList>
            <person name="Chiriac C."/>
            <person name="Salcher M."/>
            <person name="Ghai R."/>
            <person name="Kavagutti S V."/>
        </authorList>
    </citation>
    <scope>NUCLEOTIDE SEQUENCE</scope>
</reference>
<proteinExistence type="predicted"/>
<organism evidence="1">
    <name type="scientific">uncultured Caudovirales phage</name>
    <dbReference type="NCBI Taxonomy" id="2100421"/>
    <lineage>
        <taxon>Viruses</taxon>
        <taxon>Duplodnaviria</taxon>
        <taxon>Heunggongvirae</taxon>
        <taxon>Uroviricota</taxon>
        <taxon>Caudoviricetes</taxon>
        <taxon>Peduoviridae</taxon>
        <taxon>Maltschvirus</taxon>
        <taxon>Maltschvirus maltsch</taxon>
    </lineage>
</organism>
<sequence length="67" mass="7993">MSYITLSKIELEHLIKKAYMSGQNNNIQLINNMGTSYNLDEYIQNEIEQIFKQRENKQTNTENWYGC</sequence>
<gene>
    <name evidence="1" type="ORF">UFOVP331_107</name>
</gene>
<accession>A0A6J5LZQ4</accession>